<gene>
    <name evidence="1" type="ORF">J1N35_007613</name>
</gene>
<protein>
    <submittedName>
        <fullName evidence="1">Uncharacterized protein</fullName>
    </submittedName>
</protein>
<name>A0A9D3W9I7_9ROSI</name>
<feature type="non-terminal residue" evidence="1">
    <location>
        <position position="55"/>
    </location>
</feature>
<keyword evidence="2" id="KW-1185">Reference proteome</keyword>
<evidence type="ECO:0000313" key="2">
    <source>
        <dbReference type="Proteomes" id="UP000828251"/>
    </source>
</evidence>
<dbReference type="EMBL" id="JAIQCV010000003">
    <property type="protein sequence ID" value="KAH1114235.1"/>
    <property type="molecule type" value="Genomic_DNA"/>
</dbReference>
<organism evidence="1 2">
    <name type="scientific">Gossypium stocksii</name>
    <dbReference type="NCBI Taxonomy" id="47602"/>
    <lineage>
        <taxon>Eukaryota</taxon>
        <taxon>Viridiplantae</taxon>
        <taxon>Streptophyta</taxon>
        <taxon>Embryophyta</taxon>
        <taxon>Tracheophyta</taxon>
        <taxon>Spermatophyta</taxon>
        <taxon>Magnoliopsida</taxon>
        <taxon>eudicotyledons</taxon>
        <taxon>Gunneridae</taxon>
        <taxon>Pentapetalae</taxon>
        <taxon>rosids</taxon>
        <taxon>malvids</taxon>
        <taxon>Malvales</taxon>
        <taxon>Malvaceae</taxon>
        <taxon>Malvoideae</taxon>
        <taxon>Gossypium</taxon>
    </lineage>
</organism>
<evidence type="ECO:0000313" key="1">
    <source>
        <dbReference type="EMBL" id="KAH1114235.1"/>
    </source>
</evidence>
<dbReference type="OrthoDB" id="1002461at2759"/>
<reference evidence="1 2" key="1">
    <citation type="journal article" date="2021" name="Plant Biotechnol. J.">
        <title>Multi-omics assisted identification of the key and species-specific regulatory components of drought-tolerant mechanisms in Gossypium stocksii.</title>
        <authorList>
            <person name="Yu D."/>
            <person name="Ke L."/>
            <person name="Zhang D."/>
            <person name="Wu Y."/>
            <person name="Sun Y."/>
            <person name="Mei J."/>
            <person name="Sun J."/>
            <person name="Sun Y."/>
        </authorList>
    </citation>
    <scope>NUCLEOTIDE SEQUENCE [LARGE SCALE GENOMIC DNA]</scope>
    <source>
        <strain evidence="2">cv. E1</strain>
        <tissue evidence="1">Leaf</tissue>
    </source>
</reference>
<dbReference type="Proteomes" id="UP000828251">
    <property type="component" value="Unassembled WGS sequence"/>
</dbReference>
<sequence>MSTNGMLLEKTYNEAYEILEKIVDNDYQYPTIRIGTSKRVTGTIELDAITSLTAH</sequence>
<accession>A0A9D3W9I7</accession>
<proteinExistence type="predicted"/>
<comment type="caution">
    <text evidence="1">The sequence shown here is derived from an EMBL/GenBank/DDBJ whole genome shotgun (WGS) entry which is preliminary data.</text>
</comment>
<dbReference type="AlphaFoldDB" id="A0A9D3W9I7"/>